<organism evidence="1 2">
    <name type="scientific">Aquamicrobium defluvii</name>
    <dbReference type="NCBI Taxonomy" id="69279"/>
    <lineage>
        <taxon>Bacteria</taxon>
        <taxon>Pseudomonadati</taxon>
        <taxon>Pseudomonadota</taxon>
        <taxon>Alphaproteobacteria</taxon>
        <taxon>Hyphomicrobiales</taxon>
        <taxon>Phyllobacteriaceae</taxon>
        <taxon>Aquamicrobium</taxon>
    </lineage>
</organism>
<dbReference type="Proteomes" id="UP000019849">
    <property type="component" value="Unassembled WGS sequence"/>
</dbReference>
<dbReference type="eggNOG" id="ENOG502ZTFA">
    <property type="taxonomic scope" value="Bacteria"/>
</dbReference>
<dbReference type="EMBL" id="JENY01000009">
    <property type="protein sequence ID" value="EXL09007.1"/>
    <property type="molecule type" value="Genomic_DNA"/>
</dbReference>
<accession>A0A011TXX0</accession>
<sequence>MRYRLEQPVEYAHFNPAIVAALYRLIGAKPILRQIAPATTGTPHPQQSVKKTPPVTARAALAFAPAGHEWLDLLPLILPKNLTVHSNLQRQEWNLICNQMGIPRR</sequence>
<dbReference type="HOGENOM" id="CLU_2230886_0_0_5"/>
<gene>
    <name evidence="1" type="ORF">BG36_23715</name>
</gene>
<protein>
    <submittedName>
        <fullName evidence="1">Uncharacterized protein</fullName>
    </submittedName>
</protein>
<reference evidence="1 2" key="1">
    <citation type="submission" date="2014-02" db="EMBL/GenBank/DDBJ databases">
        <title>Aquamicrobium defluvii Genome sequencing.</title>
        <authorList>
            <person name="Wang X."/>
        </authorList>
    </citation>
    <scope>NUCLEOTIDE SEQUENCE [LARGE SCALE GENOMIC DNA]</scope>
    <source>
        <strain evidence="1 2">W13Z1</strain>
    </source>
</reference>
<dbReference type="AlphaFoldDB" id="A0A011TXX0"/>
<comment type="caution">
    <text evidence="1">The sequence shown here is derived from an EMBL/GenBank/DDBJ whole genome shotgun (WGS) entry which is preliminary data.</text>
</comment>
<evidence type="ECO:0000313" key="1">
    <source>
        <dbReference type="EMBL" id="EXL09007.1"/>
    </source>
</evidence>
<name>A0A011TXX0_9HYPH</name>
<evidence type="ECO:0000313" key="2">
    <source>
        <dbReference type="Proteomes" id="UP000019849"/>
    </source>
</evidence>
<proteinExistence type="predicted"/>